<sequence length="96" mass="10399">MARRPRPRRAVVEPAAPVDYPPALAVELERLDARYPEGHMRAVLLPLMRAGAIHEHTHGGAPDDGCHLCATPAYRAAHGLRPALALAPELADIDEE</sequence>
<keyword evidence="2" id="KW-1185">Reference proteome</keyword>
<dbReference type="EMBL" id="CP042430">
    <property type="protein sequence ID" value="QEC49272.1"/>
    <property type="molecule type" value="Genomic_DNA"/>
</dbReference>
<dbReference type="Proteomes" id="UP000321805">
    <property type="component" value="Chromosome"/>
</dbReference>
<evidence type="ECO:0000313" key="2">
    <source>
        <dbReference type="Proteomes" id="UP000321805"/>
    </source>
</evidence>
<dbReference type="RefSeq" id="WP_146921635.1">
    <property type="nucleotide sequence ID" value="NZ_CP042430.1"/>
</dbReference>
<proteinExistence type="predicted"/>
<protein>
    <submittedName>
        <fullName evidence="1">Uncharacterized protein</fullName>
    </submittedName>
</protein>
<gene>
    <name evidence="1" type="ORF">FSW04_17930</name>
</gene>
<dbReference type="OrthoDB" id="9807941at2"/>
<evidence type="ECO:0000313" key="1">
    <source>
        <dbReference type="EMBL" id="QEC49272.1"/>
    </source>
</evidence>
<dbReference type="KEGG" id="bsol:FSW04_17930"/>
<dbReference type="AlphaFoldDB" id="A0A5B8U9F9"/>
<organism evidence="1 2">
    <name type="scientific">Baekduia soli</name>
    <dbReference type="NCBI Taxonomy" id="496014"/>
    <lineage>
        <taxon>Bacteria</taxon>
        <taxon>Bacillati</taxon>
        <taxon>Actinomycetota</taxon>
        <taxon>Thermoleophilia</taxon>
        <taxon>Solirubrobacterales</taxon>
        <taxon>Baekduiaceae</taxon>
        <taxon>Baekduia</taxon>
    </lineage>
</organism>
<accession>A0A5B8U9F9</accession>
<name>A0A5B8U9F9_9ACTN</name>
<reference evidence="1 2" key="1">
    <citation type="journal article" date="2018" name="J. Microbiol.">
        <title>Baekduia soli gen. nov., sp. nov., a novel bacterium isolated from the soil of Baekdu Mountain and proposal of a novel family name, Baekduiaceae fam. nov.</title>
        <authorList>
            <person name="An D.S."/>
            <person name="Siddiqi M.Z."/>
            <person name="Kim K.H."/>
            <person name="Yu H.S."/>
            <person name="Im W.T."/>
        </authorList>
    </citation>
    <scope>NUCLEOTIDE SEQUENCE [LARGE SCALE GENOMIC DNA]</scope>
    <source>
        <strain evidence="1 2">BR7-21</strain>
    </source>
</reference>